<reference evidence="2 3" key="1">
    <citation type="submission" date="2008-10" db="EMBL/GenBank/DDBJ databases">
        <title>Draft genome sequence of Collinsella stercoris (DSM 13279).</title>
        <authorList>
            <person name="Sudarsanam P."/>
            <person name="Ley R."/>
            <person name="Guruge J."/>
            <person name="Turnbaugh P.J."/>
            <person name="Mahowald M."/>
            <person name="Liep D."/>
            <person name="Gordon J."/>
        </authorList>
    </citation>
    <scope>NUCLEOTIDE SEQUENCE [LARGE SCALE GENOMIC DNA]</scope>
    <source>
        <strain evidence="2 3">DSM 13279</strain>
    </source>
</reference>
<comment type="caution">
    <text evidence="2">The sequence shown here is derived from an EMBL/GenBank/DDBJ whole genome shotgun (WGS) entry which is preliminary data.</text>
</comment>
<name>B6GBL0_9ACTN</name>
<proteinExistence type="predicted"/>
<dbReference type="AlphaFoldDB" id="B6GBL0"/>
<dbReference type="HOGENOM" id="CLU_3151664_0_0_11"/>
<evidence type="ECO:0000256" key="1">
    <source>
        <dbReference type="SAM" id="MobiDB-lite"/>
    </source>
</evidence>
<organism evidence="2 3">
    <name type="scientific">Collinsella stercoris DSM 13279</name>
    <dbReference type="NCBI Taxonomy" id="445975"/>
    <lineage>
        <taxon>Bacteria</taxon>
        <taxon>Bacillati</taxon>
        <taxon>Actinomycetota</taxon>
        <taxon>Coriobacteriia</taxon>
        <taxon>Coriobacteriales</taxon>
        <taxon>Coriobacteriaceae</taxon>
        <taxon>Collinsella</taxon>
    </lineage>
</organism>
<dbReference type="Proteomes" id="UP000003560">
    <property type="component" value="Unassembled WGS sequence"/>
</dbReference>
<reference evidence="2 3" key="2">
    <citation type="submission" date="2008-10" db="EMBL/GenBank/DDBJ databases">
        <authorList>
            <person name="Fulton L."/>
            <person name="Clifton S."/>
            <person name="Fulton B."/>
            <person name="Xu J."/>
            <person name="Minx P."/>
            <person name="Pepin K.H."/>
            <person name="Johnson M."/>
            <person name="Thiruvilangam P."/>
            <person name="Bhonagiri V."/>
            <person name="Nash W.E."/>
            <person name="Mardis E.R."/>
            <person name="Wilson R.K."/>
        </authorList>
    </citation>
    <scope>NUCLEOTIDE SEQUENCE [LARGE SCALE GENOMIC DNA]</scope>
    <source>
        <strain evidence="2 3">DSM 13279</strain>
    </source>
</reference>
<protein>
    <submittedName>
        <fullName evidence="2">Uncharacterized protein</fullName>
    </submittedName>
</protein>
<feature type="region of interest" description="Disordered" evidence="1">
    <location>
        <begin position="1"/>
        <end position="29"/>
    </location>
</feature>
<accession>B6GBL0</accession>
<evidence type="ECO:0000313" key="2">
    <source>
        <dbReference type="EMBL" id="EEA90363.1"/>
    </source>
</evidence>
<gene>
    <name evidence="2" type="ORF">COLSTE_01470</name>
</gene>
<evidence type="ECO:0000313" key="3">
    <source>
        <dbReference type="Proteomes" id="UP000003560"/>
    </source>
</evidence>
<keyword evidence="3" id="KW-1185">Reference proteome</keyword>
<sequence>METPRAQTARHGWRTPYWGTRFSKETPRDGEDIRNIRRATARISKERS</sequence>
<dbReference type="STRING" id="445975.COLSTE_01470"/>
<dbReference type="EMBL" id="ABXJ01000077">
    <property type="protein sequence ID" value="EEA90363.1"/>
    <property type="molecule type" value="Genomic_DNA"/>
</dbReference>